<dbReference type="PANTHER" id="PTHR30258:SF2">
    <property type="entry name" value="COMG OPERON PROTEIN 1"/>
    <property type="match status" value="1"/>
</dbReference>
<keyword evidence="6" id="KW-1185">Reference proteome</keyword>
<dbReference type="EMBL" id="PUFN01000023">
    <property type="protein sequence ID" value="TDG70889.1"/>
    <property type="molecule type" value="Genomic_DNA"/>
</dbReference>
<dbReference type="Gene3D" id="3.30.450.90">
    <property type="match status" value="1"/>
</dbReference>
<keyword evidence="3" id="KW-0067">ATP-binding</keyword>
<proteinExistence type="inferred from homology"/>
<dbReference type="InterPro" id="IPR047667">
    <property type="entry name" value="ATPase_ComGA"/>
</dbReference>
<dbReference type="RefSeq" id="WP_010020423.1">
    <property type="nucleotide sequence ID" value="NZ_PUFN01000023.1"/>
</dbReference>
<protein>
    <recommendedName>
        <fullName evidence="4">Bacterial type II secretion system protein E domain-containing protein</fullName>
    </recommendedName>
</protein>
<accession>A0A4R5NCT2</accession>
<comment type="similarity">
    <text evidence="1">Belongs to the GSP E family.</text>
</comment>
<evidence type="ECO:0000313" key="6">
    <source>
        <dbReference type="Proteomes" id="UP000295257"/>
    </source>
</evidence>
<dbReference type="InterPro" id="IPR001482">
    <property type="entry name" value="T2SS/T4SS_dom"/>
</dbReference>
<dbReference type="OrthoDB" id="9808272at2"/>
<name>A0A4R5NCT2_9LACO</name>
<dbReference type="GO" id="GO:0005524">
    <property type="term" value="F:ATP binding"/>
    <property type="evidence" value="ECO:0007669"/>
    <property type="project" value="UniProtKB-KW"/>
</dbReference>
<evidence type="ECO:0000256" key="3">
    <source>
        <dbReference type="ARBA" id="ARBA00022840"/>
    </source>
</evidence>
<dbReference type="InterPro" id="IPR027417">
    <property type="entry name" value="P-loop_NTPase"/>
</dbReference>
<dbReference type="CDD" id="cd01129">
    <property type="entry name" value="PulE-GspE-like"/>
    <property type="match status" value="1"/>
</dbReference>
<dbReference type="PANTHER" id="PTHR30258">
    <property type="entry name" value="TYPE II SECRETION SYSTEM PROTEIN GSPE-RELATED"/>
    <property type="match status" value="1"/>
</dbReference>
<sequence length="322" mass="36990">MSIITMVKNLLTEACTNKISDIYFLPREGHYHIEARNALQTYTVADLTTEETTMIMNYLKFNSGLDISERRRAQKGSFNFMYQNRQIFIRVSAVGDFKNRESMVIRLIYPQELVSPISEEIVENLLPIAKQKGMMLFAGPMGSGKTSLMYALTRQLSYKKRVMCIEDPIEIVEDSFLQLQVNEEAGMTYEELIKTTLRHRPGILIIGEIRDAKTAQQAIRAAICGYTVMSTIHGKSKYSVIQRLQQFGVSDEEIGNAINLISYQRLIPTYDDLQIFLDTLNATEIKEYLENNLKDDRWGQGIRKIYQAGRIDEDVYQEFVNG</sequence>
<evidence type="ECO:0000313" key="5">
    <source>
        <dbReference type="EMBL" id="TDG70889.1"/>
    </source>
</evidence>
<evidence type="ECO:0000256" key="2">
    <source>
        <dbReference type="ARBA" id="ARBA00022741"/>
    </source>
</evidence>
<gene>
    <name evidence="5" type="ORF">C5L30_000666</name>
</gene>
<dbReference type="Proteomes" id="UP000295257">
    <property type="component" value="Unassembled WGS sequence"/>
</dbReference>
<reference evidence="5 6" key="1">
    <citation type="journal article" date="2019" name="Appl. Microbiol. Biotechnol.">
        <title>Uncovering carbohydrate metabolism through a genotype-phenotype association study of 56 lactic acid bacteria genomes.</title>
        <authorList>
            <person name="Buron-Moles G."/>
            <person name="Chailyan A."/>
            <person name="Dolejs I."/>
            <person name="Forster J."/>
            <person name="Miks M.H."/>
        </authorList>
    </citation>
    <scope>NUCLEOTIDE SEQUENCE [LARGE SCALE GENOMIC DNA]</scope>
    <source>
        <strain evidence="5 6">ATCC 29644</strain>
    </source>
</reference>
<dbReference type="Gene3D" id="3.40.50.300">
    <property type="entry name" value="P-loop containing nucleotide triphosphate hydrolases"/>
    <property type="match status" value="1"/>
</dbReference>
<organism evidence="5 6">
    <name type="scientific">Companilactobacillus farciminis</name>
    <dbReference type="NCBI Taxonomy" id="1612"/>
    <lineage>
        <taxon>Bacteria</taxon>
        <taxon>Bacillati</taxon>
        <taxon>Bacillota</taxon>
        <taxon>Bacilli</taxon>
        <taxon>Lactobacillales</taxon>
        <taxon>Lactobacillaceae</taxon>
        <taxon>Companilactobacillus</taxon>
    </lineage>
</organism>
<dbReference type="GO" id="GO:0016887">
    <property type="term" value="F:ATP hydrolysis activity"/>
    <property type="evidence" value="ECO:0007669"/>
    <property type="project" value="TreeGrafter"/>
</dbReference>
<dbReference type="GO" id="GO:0005886">
    <property type="term" value="C:plasma membrane"/>
    <property type="evidence" value="ECO:0007669"/>
    <property type="project" value="TreeGrafter"/>
</dbReference>
<evidence type="ECO:0000256" key="1">
    <source>
        <dbReference type="ARBA" id="ARBA00006611"/>
    </source>
</evidence>
<dbReference type="AlphaFoldDB" id="A0A4R5NCT2"/>
<comment type="caution">
    <text evidence="5">The sequence shown here is derived from an EMBL/GenBank/DDBJ whole genome shotgun (WGS) entry which is preliminary data.</text>
</comment>
<evidence type="ECO:0000259" key="4">
    <source>
        <dbReference type="Pfam" id="PF00437"/>
    </source>
</evidence>
<dbReference type="Pfam" id="PF00437">
    <property type="entry name" value="T2SSE"/>
    <property type="match status" value="1"/>
</dbReference>
<dbReference type="NCBIfam" id="NF041000">
    <property type="entry name" value="ATPase_ComGA"/>
    <property type="match status" value="1"/>
</dbReference>
<dbReference type="STRING" id="1612.ABB44_00645"/>
<feature type="domain" description="Bacterial type II secretion system protein E" evidence="4">
    <location>
        <begin position="2"/>
        <end position="269"/>
    </location>
</feature>
<keyword evidence="2" id="KW-0547">Nucleotide-binding</keyword>
<dbReference type="SUPFAM" id="SSF52540">
    <property type="entry name" value="P-loop containing nucleoside triphosphate hydrolases"/>
    <property type="match status" value="1"/>
</dbReference>